<feature type="region of interest" description="Disordered" evidence="1">
    <location>
        <begin position="261"/>
        <end position="283"/>
    </location>
</feature>
<evidence type="ECO:0000256" key="1">
    <source>
        <dbReference type="SAM" id="MobiDB-lite"/>
    </source>
</evidence>
<dbReference type="InterPro" id="IPR011042">
    <property type="entry name" value="6-blade_b-propeller_TolB-like"/>
</dbReference>
<organism evidence="2">
    <name type="scientific">marine sediment metagenome</name>
    <dbReference type="NCBI Taxonomy" id="412755"/>
    <lineage>
        <taxon>unclassified sequences</taxon>
        <taxon>metagenomes</taxon>
        <taxon>ecological metagenomes</taxon>
    </lineage>
</organism>
<comment type="caution">
    <text evidence="2">The sequence shown here is derived from an EMBL/GenBank/DDBJ whole genome shotgun (WGS) entry which is preliminary data.</text>
</comment>
<dbReference type="SUPFAM" id="SSF82171">
    <property type="entry name" value="DPP6 N-terminal domain-like"/>
    <property type="match status" value="1"/>
</dbReference>
<evidence type="ECO:0000313" key="2">
    <source>
        <dbReference type="EMBL" id="GAH31272.1"/>
    </source>
</evidence>
<dbReference type="AlphaFoldDB" id="X1EF68"/>
<accession>X1EF68</accession>
<dbReference type="Gene3D" id="2.120.10.30">
    <property type="entry name" value="TolB, C-terminal domain"/>
    <property type="match status" value="1"/>
</dbReference>
<reference evidence="2" key="1">
    <citation type="journal article" date="2014" name="Front. Microbiol.">
        <title>High frequency of phylogenetically diverse reductive dehalogenase-homologous genes in deep subseafloor sedimentary metagenomes.</title>
        <authorList>
            <person name="Kawai M."/>
            <person name="Futagami T."/>
            <person name="Toyoda A."/>
            <person name="Takaki Y."/>
            <person name="Nishi S."/>
            <person name="Hori S."/>
            <person name="Arai W."/>
            <person name="Tsubouchi T."/>
            <person name="Morono Y."/>
            <person name="Uchiyama I."/>
            <person name="Ito T."/>
            <person name="Fujiyama A."/>
            <person name="Inagaki F."/>
            <person name="Takami H."/>
        </authorList>
    </citation>
    <scope>NUCLEOTIDE SEQUENCE</scope>
    <source>
        <strain evidence="2">Expedition CK06-06</strain>
    </source>
</reference>
<proteinExistence type="predicted"/>
<sequence>IVAFSTDDIPLYYNEAGANRYTVEKSCDVFIYLIESNTVTTTPDIARPDRIESSPAWSHDGRFLYFVSTAVGPIEKYRERRYDLVRIGYNIETNTWGTPQVVISTNPETDALAKPKTRLKEGHYSISQPKTSPDGRFLCFCIAEFGNFPPWVKSSDLCMLDLKEMTYGYLDALNSDESEAWHCWSSNSRWIVFSSKKDTGLLVRPYFAHIDATGEAARPFVLPQKDPTFYDTFIRTYNRPELTTGRVRITQRDLLRALRAPEKQVQAQADPKLGTPADTGGTK</sequence>
<feature type="non-terminal residue" evidence="2">
    <location>
        <position position="1"/>
    </location>
</feature>
<name>X1EF68_9ZZZZ</name>
<dbReference type="InterPro" id="IPR011659">
    <property type="entry name" value="WD40"/>
</dbReference>
<evidence type="ECO:0008006" key="3">
    <source>
        <dbReference type="Google" id="ProtNLM"/>
    </source>
</evidence>
<gene>
    <name evidence="2" type="ORF">S03H2_03960</name>
</gene>
<dbReference type="Pfam" id="PF07676">
    <property type="entry name" value="PD40"/>
    <property type="match status" value="2"/>
</dbReference>
<dbReference type="EMBL" id="BARU01001520">
    <property type="protein sequence ID" value="GAH31272.1"/>
    <property type="molecule type" value="Genomic_DNA"/>
</dbReference>
<protein>
    <recommendedName>
        <fullName evidence="3">Dipeptidylpeptidase IV N-terminal domain-containing protein</fullName>
    </recommendedName>
</protein>